<name>A0AB36ZVP8_9BACT</name>
<dbReference type="Proteomes" id="UP000239861">
    <property type="component" value="Unassembled WGS sequence"/>
</dbReference>
<dbReference type="Gene3D" id="3.90.550.10">
    <property type="entry name" value="Spore Coat Polysaccharide Biosynthesis Protein SpsA, Chain A"/>
    <property type="match status" value="1"/>
</dbReference>
<evidence type="ECO:0000259" key="1">
    <source>
        <dbReference type="Pfam" id="PF00535"/>
    </source>
</evidence>
<dbReference type="PANTHER" id="PTHR22916:SF3">
    <property type="entry name" value="UDP-GLCNAC:BETAGAL BETA-1,3-N-ACETYLGLUCOSAMINYLTRANSFERASE-LIKE PROTEIN 1"/>
    <property type="match status" value="1"/>
</dbReference>
<dbReference type="CDD" id="cd00761">
    <property type="entry name" value="Glyco_tranf_GTA_type"/>
    <property type="match status" value="1"/>
</dbReference>
<dbReference type="SUPFAM" id="SSF53448">
    <property type="entry name" value="Nucleotide-diphospho-sugar transferases"/>
    <property type="match status" value="1"/>
</dbReference>
<keyword evidence="2" id="KW-0808">Transferase</keyword>
<dbReference type="Pfam" id="PF00535">
    <property type="entry name" value="Glycos_transf_2"/>
    <property type="match status" value="1"/>
</dbReference>
<dbReference type="PANTHER" id="PTHR22916">
    <property type="entry name" value="GLYCOSYLTRANSFERASE"/>
    <property type="match status" value="1"/>
</dbReference>
<accession>A0AB36ZVP8</accession>
<evidence type="ECO:0000313" key="2">
    <source>
        <dbReference type="EMBL" id="PPK59395.1"/>
    </source>
</evidence>
<evidence type="ECO:0000313" key="3">
    <source>
        <dbReference type="Proteomes" id="UP000239861"/>
    </source>
</evidence>
<organism evidence="2 3">
    <name type="scientific">Malaciobacter marinus</name>
    <dbReference type="NCBI Taxonomy" id="505249"/>
    <lineage>
        <taxon>Bacteria</taxon>
        <taxon>Pseudomonadati</taxon>
        <taxon>Campylobacterota</taxon>
        <taxon>Epsilonproteobacteria</taxon>
        <taxon>Campylobacterales</taxon>
        <taxon>Arcobacteraceae</taxon>
        <taxon>Malaciobacter</taxon>
    </lineage>
</organism>
<comment type="caution">
    <text evidence="2">The sequence shown here is derived from an EMBL/GenBank/DDBJ whole genome shotgun (WGS) entry which is preliminary data.</text>
</comment>
<gene>
    <name evidence="2" type="ORF">B0F89_13230</name>
</gene>
<dbReference type="GO" id="GO:0016758">
    <property type="term" value="F:hexosyltransferase activity"/>
    <property type="evidence" value="ECO:0007669"/>
    <property type="project" value="UniProtKB-ARBA"/>
</dbReference>
<feature type="domain" description="Glycosyltransferase 2-like" evidence="1">
    <location>
        <begin position="6"/>
        <end position="99"/>
    </location>
</feature>
<dbReference type="InterPro" id="IPR001173">
    <property type="entry name" value="Glyco_trans_2-like"/>
</dbReference>
<reference evidence="2 3" key="1">
    <citation type="submission" date="2018-02" db="EMBL/GenBank/DDBJ databases">
        <title>Subsurface microbial communities from deep shales in Ohio and West Virginia, USA.</title>
        <authorList>
            <person name="Wrighton K."/>
        </authorList>
    </citation>
    <scope>NUCLEOTIDE SEQUENCE [LARGE SCALE GENOMIC DNA]</scope>
    <source>
        <strain evidence="2 3">MARC-MIP3H16</strain>
    </source>
</reference>
<dbReference type="AlphaFoldDB" id="A0AB36ZVP8"/>
<protein>
    <submittedName>
        <fullName evidence="2">Glycosyl transferase family 2</fullName>
    </submittedName>
</protein>
<dbReference type="EMBL" id="PTIW01000032">
    <property type="protein sequence ID" value="PPK59395.1"/>
    <property type="molecule type" value="Genomic_DNA"/>
</dbReference>
<dbReference type="RefSeq" id="WP_104412682.1">
    <property type="nucleotide sequence ID" value="NZ_PTIW01000032.1"/>
</dbReference>
<proteinExistence type="predicted"/>
<sequence length="400" mass="45339">MIPILSIVIPTHNRASYAISAIESILYFENEPIELIVTDTSENDDLEFFVSSLTESRLRYIHIKEALSMTENYNLAMSMATGDYVCLIGDDDTITYDAIITAKWAKKNHIEIVSPLVVANYAWPDFKHRFLGMSHAGNLYIKKEFGSYSFKDSKKGLDIALTKSILGTEGLPKVYHSIVDRQLMEKIKNLSGSYFHGVSPDVSGAVGLALVSENYLEIDYPITIPGAAGNSNSGRSAMNKHKGTLEDDSHTKRFKNLNWPKLIPQFTSVETVWAQAAYSTLEAFGKKDLIEKYNFINLYAICNLKHNDHKKDIEEVIKIYKESKKISNYEFLKIFTFSSIFEVLALLFRYGKRILIPTASGGKYFISGIKNIFVAQKELKIFMLNHNSHKQIEEILINIK</sequence>
<dbReference type="InterPro" id="IPR029044">
    <property type="entry name" value="Nucleotide-diphossugar_trans"/>
</dbReference>